<dbReference type="SUPFAM" id="SSF51182">
    <property type="entry name" value="RmlC-like cupins"/>
    <property type="match status" value="1"/>
</dbReference>
<evidence type="ECO:0000313" key="3">
    <source>
        <dbReference type="Proteomes" id="UP001190700"/>
    </source>
</evidence>
<dbReference type="InterPro" id="IPR032687">
    <property type="entry name" value="AraC-type_N"/>
</dbReference>
<feature type="domain" description="HTH-type transcriptional regulator AraC-type N-terminal" evidence="1">
    <location>
        <begin position="304"/>
        <end position="386"/>
    </location>
</feature>
<evidence type="ECO:0000313" key="2">
    <source>
        <dbReference type="EMBL" id="KAK3286611.1"/>
    </source>
</evidence>
<gene>
    <name evidence="2" type="ORF">CYMTET_5837</name>
</gene>
<dbReference type="EMBL" id="LGRX02001216">
    <property type="protein sequence ID" value="KAK3286611.1"/>
    <property type="molecule type" value="Genomic_DNA"/>
</dbReference>
<reference evidence="2 3" key="1">
    <citation type="journal article" date="2015" name="Genome Biol. Evol.">
        <title>Comparative Genomics of a Bacterivorous Green Alga Reveals Evolutionary Causalities and Consequences of Phago-Mixotrophic Mode of Nutrition.</title>
        <authorList>
            <person name="Burns J.A."/>
            <person name="Paasch A."/>
            <person name="Narechania A."/>
            <person name="Kim E."/>
        </authorList>
    </citation>
    <scope>NUCLEOTIDE SEQUENCE [LARGE SCALE GENOMIC DNA]</scope>
    <source>
        <strain evidence="2 3">PLY_AMNH</strain>
    </source>
</reference>
<name>A0AAE0H0A5_9CHLO</name>
<dbReference type="AlphaFoldDB" id="A0AAE0H0A5"/>
<dbReference type="PANTHER" id="PTHR36156:SF2">
    <property type="entry name" value="CUPIN TYPE-2 DOMAIN-CONTAINING PROTEIN"/>
    <property type="match status" value="1"/>
</dbReference>
<comment type="caution">
    <text evidence="2">The sequence shown here is derived from an EMBL/GenBank/DDBJ whole genome shotgun (WGS) entry which is preliminary data.</text>
</comment>
<dbReference type="CDD" id="cd02231">
    <property type="entry name" value="cupin_BLL6423-like"/>
    <property type="match status" value="1"/>
</dbReference>
<dbReference type="PANTHER" id="PTHR36156">
    <property type="entry name" value="SLR2101 PROTEIN"/>
    <property type="match status" value="1"/>
</dbReference>
<sequence>MNDWEGWSAQRILHDACDAAWISGHLVDAHDLILHESGAAPGPGDPPTLRARHRIRLHAQSMRVGGKRAIEPQEIYRIFGRGPQSPENDLALYDPDENHGETVDAWCARWTELSHEPALLQVGYGLLAWAQAPAFTHATVADLLLLGERMARASRLTSSAPLALATGARRTKWRPLGVMSDDDFLADFLHAVEATAQVGMHQLDELDLWRERAGQHLDTRRRSSGISRILELVAAKGVVSSRSIADDTGMAVQSAARLCNELAGSGILRELTGQKHFRIEEIIVFVGSRAAALVGIVDMIAQLGGDPDHLFAKCHIRPEDLSTPDHEVPTQIVGEAIIAGADISGCDVFGARLAGGRDLSTYLGVLGRMVWAAPTLQSALSDMSKRIRRVVTGLNDHGQSTVLIDDVSPHVHDGGATQVTELWSSSESPVKFDNKTDRAIYPMVHDPAPNGSLCRMLEMSPGFNVPEDIGLEDLLELASAGYQAMQSDFKPTLESVKRHPTFHKTDSLDYLVILSGRLTMLMDGDEQVTLEPGDVIVQQGVMHGWQVEGDAPVLLFAVLIDANAA</sequence>
<dbReference type="InterPro" id="IPR011051">
    <property type="entry name" value="RmlC_Cupin_sf"/>
</dbReference>
<keyword evidence="3" id="KW-1185">Reference proteome</keyword>
<protein>
    <recommendedName>
        <fullName evidence="1">HTH-type transcriptional regulator AraC-type N-terminal domain-containing protein</fullName>
    </recommendedName>
</protein>
<organism evidence="2 3">
    <name type="scientific">Cymbomonas tetramitiformis</name>
    <dbReference type="NCBI Taxonomy" id="36881"/>
    <lineage>
        <taxon>Eukaryota</taxon>
        <taxon>Viridiplantae</taxon>
        <taxon>Chlorophyta</taxon>
        <taxon>Pyramimonadophyceae</taxon>
        <taxon>Pyramimonadales</taxon>
        <taxon>Pyramimonadaceae</taxon>
        <taxon>Cymbomonas</taxon>
    </lineage>
</organism>
<dbReference type="Gene3D" id="2.60.120.10">
    <property type="entry name" value="Jelly Rolls"/>
    <property type="match status" value="1"/>
</dbReference>
<evidence type="ECO:0000259" key="1">
    <source>
        <dbReference type="Pfam" id="PF12625"/>
    </source>
</evidence>
<dbReference type="InterPro" id="IPR014710">
    <property type="entry name" value="RmlC-like_jellyroll"/>
</dbReference>
<dbReference type="InterPro" id="IPR047142">
    <property type="entry name" value="OryJ/VirC-like"/>
</dbReference>
<dbReference type="Pfam" id="PF12625">
    <property type="entry name" value="Arabinose_bd"/>
    <property type="match status" value="1"/>
</dbReference>
<dbReference type="Proteomes" id="UP001190700">
    <property type="component" value="Unassembled WGS sequence"/>
</dbReference>
<proteinExistence type="predicted"/>
<accession>A0AAE0H0A5</accession>